<protein>
    <submittedName>
        <fullName evidence="2">Uncharacterized protein</fullName>
    </submittedName>
</protein>
<evidence type="ECO:0000256" key="1">
    <source>
        <dbReference type="SAM" id="MobiDB-lite"/>
    </source>
</evidence>
<gene>
    <name evidence="2" type="ORF">MUK42_20216</name>
</gene>
<evidence type="ECO:0000313" key="2">
    <source>
        <dbReference type="EMBL" id="URE01276.1"/>
    </source>
</evidence>
<proteinExistence type="predicted"/>
<accession>A0A9E7FQX1</accession>
<dbReference type="AlphaFoldDB" id="A0A9E7FQX1"/>
<feature type="compositionally biased region" description="Pro residues" evidence="1">
    <location>
        <begin position="17"/>
        <end position="29"/>
    </location>
</feature>
<dbReference type="OrthoDB" id="763087at2759"/>
<organism evidence="2 3">
    <name type="scientific">Musa troglodytarum</name>
    <name type="common">fe'i banana</name>
    <dbReference type="NCBI Taxonomy" id="320322"/>
    <lineage>
        <taxon>Eukaryota</taxon>
        <taxon>Viridiplantae</taxon>
        <taxon>Streptophyta</taxon>
        <taxon>Embryophyta</taxon>
        <taxon>Tracheophyta</taxon>
        <taxon>Spermatophyta</taxon>
        <taxon>Magnoliopsida</taxon>
        <taxon>Liliopsida</taxon>
        <taxon>Zingiberales</taxon>
        <taxon>Musaceae</taxon>
        <taxon>Musa</taxon>
    </lineage>
</organism>
<reference evidence="2" key="1">
    <citation type="submission" date="2022-05" db="EMBL/GenBank/DDBJ databases">
        <title>The Musa troglodytarum L. genome provides insights into the mechanism of non-climacteric behaviour and enrichment of carotenoids.</title>
        <authorList>
            <person name="Wang J."/>
        </authorList>
    </citation>
    <scope>NUCLEOTIDE SEQUENCE</scope>
    <source>
        <tissue evidence="2">Leaf</tissue>
    </source>
</reference>
<dbReference type="EMBL" id="CP097507">
    <property type="protein sequence ID" value="URE01276.1"/>
    <property type="molecule type" value="Genomic_DNA"/>
</dbReference>
<dbReference type="Proteomes" id="UP001055439">
    <property type="component" value="Chromosome 5"/>
</dbReference>
<keyword evidence="3" id="KW-1185">Reference proteome</keyword>
<evidence type="ECO:0000313" key="3">
    <source>
        <dbReference type="Proteomes" id="UP001055439"/>
    </source>
</evidence>
<name>A0A9E7FQX1_9LILI</name>
<feature type="region of interest" description="Disordered" evidence="1">
    <location>
        <begin position="1"/>
        <end position="29"/>
    </location>
</feature>
<sequence length="121" mass="12912">MGGCSSKPSELNVASPHAPPADSPTIPDPAPLEVRLLLDAFAFLKIFMVPEFAGQDRQCRSRQGTAMVNLSEPTGESPTAAVVEELDPRISELKLVDETEAANTDGKEKPVAAEESPLQRV</sequence>
<feature type="region of interest" description="Disordered" evidence="1">
    <location>
        <begin position="98"/>
        <end position="121"/>
    </location>
</feature>